<keyword evidence="2" id="KW-1133">Transmembrane helix</keyword>
<evidence type="ECO:0000256" key="2">
    <source>
        <dbReference type="SAM" id="Phobius"/>
    </source>
</evidence>
<dbReference type="NCBIfam" id="TIGR01451">
    <property type="entry name" value="B_ant_repeat"/>
    <property type="match status" value="1"/>
</dbReference>
<evidence type="ECO:0008006" key="7">
    <source>
        <dbReference type="Google" id="ProtNLM"/>
    </source>
</evidence>
<accession>A0ABW5HUC3</accession>
<feature type="domain" description="DUF7933" evidence="4">
    <location>
        <begin position="111"/>
        <end position="217"/>
    </location>
</feature>
<feature type="transmembrane region" description="Helical" evidence="2">
    <location>
        <begin position="411"/>
        <end position="432"/>
    </location>
</feature>
<keyword evidence="2" id="KW-0472">Membrane</keyword>
<keyword evidence="2" id="KW-0812">Transmembrane</keyword>
<feature type="compositionally biased region" description="Pro residues" evidence="1">
    <location>
        <begin position="372"/>
        <end position="386"/>
    </location>
</feature>
<dbReference type="InterPro" id="IPR013783">
    <property type="entry name" value="Ig-like_fold"/>
</dbReference>
<comment type="caution">
    <text evidence="5">The sequence shown here is derived from an EMBL/GenBank/DDBJ whole genome shotgun (WGS) entry which is preliminary data.</text>
</comment>
<keyword evidence="6" id="KW-1185">Reference proteome</keyword>
<reference evidence="6" key="1">
    <citation type="journal article" date="2019" name="Int. J. Syst. Evol. Microbiol.">
        <title>The Global Catalogue of Microorganisms (GCM) 10K type strain sequencing project: providing services to taxonomists for standard genome sequencing and annotation.</title>
        <authorList>
            <consortium name="The Broad Institute Genomics Platform"/>
            <consortium name="The Broad Institute Genome Sequencing Center for Infectious Disease"/>
            <person name="Wu L."/>
            <person name="Ma J."/>
        </authorList>
    </citation>
    <scope>NUCLEOTIDE SEQUENCE [LARGE SCALE GENOMIC DNA]</scope>
    <source>
        <strain evidence="6">CGMCC 4.7638</strain>
    </source>
</reference>
<evidence type="ECO:0000313" key="6">
    <source>
        <dbReference type="Proteomes" id="UP001597542"/>
    </source>
</evidence>
<evidence type="ECO:0000313" key="5">
    <source>
        <dbReference type="EMBL" id="MFD2480251.1"/>
    </source>
</evidence>
<dbReference type="Pfam" id="PF25564">
    <property type="entry name" value="DUF7933"/>
    <property type="match status" value="1"/>
</dbReference>
<proteinExistence type="predicted"/>
<dbReference type="PANTHER" id="PTHR34819:SF3">
    <property type="entry name" value="CELL SURFACE PROTEIN"/>
    <property type="match status" value="1"/>
</dbReference>
<evidence type="ECO:0000259" key="3">
    <source>
        <dbReference type="Pfam" id="PF25549"/>
    </source>
</evidence>
<gene>
    <name evidence="5" type="ORF">ACFSUT_08205</name>
</gene>
<dbReference type="Proteomes" id="UP001597542">
    <property type="component" value="Unassembled WGS sequence"/>
</dbReference>
<organism evidence="5 6">
    <name type="scientific">Amycolatopsis albidoflavus</name>
    <dbReference type="NCBI Taxonomy" id="102226"/>
    <lineage>
        <taxon>Bacteria</taxon>
        <taxon>Bacillati</taxon>
        <taxon>Actinomycetota</taxon>
        <taxon>Actinomycetes</taxon>
        <taxon>Pseudonocardiales</taxon>
        <taxon>Pseudonocardiaceae</taxon>
        <taxon>Amycolatopsis</taxon>
    </lineage>
</organism>
<evidence type="ECO:0000259" key="4">
    <source>
        <dbReference type="Pfam" id="PF25564"/>
    </source>
</evidence>
<dbReference type="InterPro" id="IPR051172">
    <property type="entry name" value="Chlamydia_OmcB"/>
</dbReference>
<dbReference type="InterPro" id="IPR057693">
    <property type="entry name" value="DUF7933"/>
</dbReference>
<dbReference type="Gene3D" id="2.60.40.10">
    <property type="entry name" value="Immunoglobulins"/>
    <property type="match status" value="1"/>
</dbReference>
<dbReference type="Pfam" id="PF25549">
    <property type="entry name" value="DUF7927"/>
    <property type="match status" value="1"/>
</dbReference>
<dbReference type="EMBL" id="JBHUKQ010000008">
    <property type="protein sequence ID" value="MFD2480251.1"/>
    <property type="molecule type" value="Genomic_DNA"/>
</dbReference>
<name>A0ABW5HUC3_9PSEU</name>
<dbReference type="RefSeq" id="WP_344287472.1">
    <property type="nucleotide sequence ID" value="NZ_BAAAHV010000028.1"/>
</dbReference>
<feature type="domain" description="DUF7927" evidence="3">
    <location>
        <begin position="237"/>
        <end position="355"/>
    </location>
</feature>
<protein>
    <recommendedName>
        <fullName evidence="7">DUF11 domain-containing protein</fullName>
    </recommendedName>
</protein>
<dbReference type="InterPro" id="IPR047589">
    <property type="entry name" value="DUF11_rpt"/>
</dbReference>
<sequence>MTLPAANRFVTLSVDAAATSCDEAHPLLRFYLRNNAGTETSLSNTAIDPCSDPRSVTTAVEGTQVSYGRFPADGSLLLEGNQLGVVMRNEQPASHGNDGAFDNIRVLDVTPQLDKSFSPPQVHAGGTSTLTFTVTNTSEKAEKKGWSFTDTLPAGLAVAAPANTSTTCPGGKVTAGAGATSVGVTGNLDAGMATCTATVDVTSPKASSFENGPKNIDCTGCNPPATSTVIFDDTHYKVTKTSSAQAAKPGDTVTYRIAITNTGTTDYTTDQPAGFTDDLTSVLDDATYNKDAKASLGLAPTYQAPTLSWSGPLKAGATMTVSYSATVNNPDKGDRKLTNAVVTLPNSGGNCAPRSVDPACNAVTNVVLSAPPNGPTPPPGPKPPVQPLGHINTGLADPSATADILGKGRTWVALGGIGLLALGTGAAFTLWYRRKFRKDG</sequence>
<feature type="region of interest" description="Disordered" evidence="1">
    <location>
        <begin position="370"/>
        <end position="393"/>
    </location>
</feature>
<dbReference type="InterPro" id="IPR057687">
    <property type="entry name" value="DUF7927"/>
</dbReference>
<evidence type="ECO:0000256" key="1">
    <source>
        <dbReference type="SAM" id="MobiDB-lite"/>
    </source>
</evidence>
<dbReference type="PANTHER" id="PTHR34819">
    <property type="entry name" value="LARGE CYSTEINE-RICH PERIPLASMIC PROTEIN OMCB"/>
    <property type="match status" value="1"/>
</dbReference>